<proteinExistence type="predicted"/>
<protein>
    <submittedName>
        <fullName evidence="2">Putative acetyltransferase</fullName>
    </submittedName>
</protein>
<keyword evidence="2" id="KW-0808">Transferase</keyword>
<reference evidence="2" key="1">
    <citation type="submission" date="2020-03" db="EMBL/GenBank/DDBJ databases">
        <title>The deep terrestrial virosphere.</title>
        <authorList>
            <person name="Holmfeldt K."/>
            <person name="Nilsson E."/>
            <person name="Simone D."/>
            <person name="Lopez-Fernandez M."/>
            <person name="Wu X."/>
            <person name="de Brujin I."/>
            <person name="Lundin D."/>
            <person name="Andersson A."/>
            <person name="Bertilsson S."/>
            <person name="Dopson M."/>
        </authorList>
    </citation>
    <scope>NUCLEOTIDE SEQUENCE</scope>
    <source>
        <strain evidence="2">TM448A00767</strain>
    </source>
</reference>
<sequence length="2093" mass="238656">MDSNYDWLTKSVDNNQPDEQDYNWLTGAKGLVTKRLIVNPDESGYVEKPPGVYPLSDDEQDDAQRFADWANKVSKVRPMPTLWTPGAEGIKTIFGSNVNEGIETQASLMSPKDELAMIARLSELVTLAKDPYTVLKGVVEFASAIPGFAMGMVGAGTSLVGELGKRVIQDKSFNFEDLYMAASKGMEEQSGIWNRGVSEPLGRLMELPRKAGEGLASAIFGDPSSPLPKPMRGDSSLVGQALMAPLEAISGPLHALADSDVYKDYPNSRGIIKFAADVAGLLFMHRVYKGGKDKFIEDVKPIVEKAKIIAEKEMELKTNVDLDKKVRDIKQAEIELEKVQIEVEAAAVQKNINYGDMIKEDLKSTGEKVERVRSDLYRVGKDPDAQVHKGNLYVERVAEKIRKLNEKKLVDKIEGKEEPLVKTEGKEEIPSGENIWYHGRGSDSKGSGWFTQSLEKAKLYAEAQAKGGQGKPVIDINYSEDFPGSVFYLRETDSAPVSPTEYRKWKDELGIIKSLVPKPRQTIEFGKEEVPGLKGEDRKKIERSDNFDFRLELAAKYGLDPDKQLVIGTSYKSDGSTAIRLNTLFIPEKQRKSSIGTNLMHELQAYAQKTGQDIEATATRPYVSKFFEGLGFDKTESGSYVWKPDRKIIERSKPLPITPENITKMYMEDFGLSKSDAIEAAKLDGEFSLIDGYKKDTRNKVNNMDDYRSMMKYYEETLAEAKRGKVEVSDILDDASPFRNLDADYNKGMGEVLSEHLKGAKEDPEIKFAAVLNGFNRFLDGAELDAPRLRNVLSDMAANPENFRRHFLEDRANYPGNYEGFVKNVSDAAAWAKRTERIGDRKIIERSGVDLNIMVPFNKIPDLVFEYFSTKKAKKDFKDTGLKLGNAYRNKRLWRETGFWLDKDNNWRYEIPNYVNIYDPKNTVRHEWNKLRDEGPKMLPKVLVNEKLYKEVPELKDIIVMEDKKISSAGYFRDWTKTIVLKDAADFETLAHEIQHAVEHYANTKFKGTNVTAQEFKQMTEFTDKLLASAKSEEVKEMTRTFRDDFRRNYNNPDAIPTITLNDLYTEARRHPEDYWELQRIDREVFKDDPFDAYRKDPGEMIARLESKRSDMAGYERKREAPWETLDIMLEQEGYGKEAGMKLYSNIDPVLAYKNIKKDAKRVMDYVNKTREAKKFNVKEGVERLRKGAVASLWERSGNLSKSLREYGPDGVEIDKARQLTKGAGARATNMLRQMNKEVYGGISKPMEKLIDALTMSSRMIDIAKYKTEKQFKHPDGLKPKDFIKFLNTFHEKEVNGFRNLTPREAHDLYHLKEDGSVGGRTGIYFDWMKKALKDMYEEGELLTEKMYEELKVHNYKRLESVKKIFDRKHKTKVKGRKITVYDSGIDTLQRGKDTDIYESSSKVMALEVFNRAYGRIENSNANRLLLDLARKDPGNPFVRTVENKGDPKPPRGWGRIYAFEEGERKSLWISPDVGSEWMLTNPDMSYRSARAIRMLSGAPITRSMATGIEPGFAFVNLPRDIVHSWFTARTSDGKDAKPIYNSNIPMFPLQMGRDLATVSIDAMLKKGRYNDYINEGGGMEWLADQGRIFQKGRHVEGPMDKIWNVLGYPGLTSEVMVRLAVRERSIREQAKKYGLTMEQARESKGIRKEATYVARNTMDFEEGGWFIKGVDQAIPYLNATIVATRGMAKAFKENPLKSTWKMAQLCLLTTGVYVAMKKNSPETFKELRGSKTMENYLVLPLGDSFSYEDEKGQIRYPYLKVPLDPFQRFFKVFFEGVIDKTYYGEDFDVDRTLEALKNQSPVGLDTLPPVLSSAMGYFGNKDFWQNEDVWKKSGPYKWTPPVWAGGREDEGSKIERIPGRTPAAMEDLGDVTGLSPERMRFALEEIFTSGSTWSYLAGVGYEKAFGDVPKKVRDQHLAETLSKIPVIKRFFGVTNPYDKFRGAVDEAEGLSSAHRQFQNAGLDMRAEAFIYDKTMTGKEVRDFARSFKDIKIEDRLLERFEFQKSIKGMPNRGLWLRLKGLNIEARAKVYMGEKEKDPQMIRDGENWLMSRDKTGFGIFTNGFYDELDKIRRERMKDIGEIIKAPPGFTPIY</sequence>
<evidence type="ECO:0000256" key="1">
    <source>
        <dbReference type="SAM" id="Coils"/>
    </source>
</evidence>
<evidence type="ECO:0000313" key="2">
    <source>
        <dbReference type="EMBL" id="QJA47944.1"/>
    </source>
</evidence>
<accession>A0A6H1ZK53</accession>
<dbReference type="EMBL" id="MT144064">
    <property type="protein sequence ID" value="QJA47944.1"/>
    <property type="molecule type" value="Genomic_DNA"/>
</dbReference>
<feature type="coiled-coil region" evidence="1">
    <location>
        <begin position="322"/>
        <end position="349"/>
    </location>
</feature>
<dbReference type="GO" id="GO:0016740">
    <property type="term" value="F:transferase activity"/>
    <property type="evidence" value="ECO:0007669"/>
    <property type="project" value="UniProtKB-KW"/>
</dbReference>
<gene>
    <name evidence="2" type="ORF">TM448A00767_0011</name>
</gene>
<keyword evidence="1" id="KW-0175">Coiled coil</keyword>
<name>A0A6H1ZK53_9ZZZZ</name>
<organism evidence="2">
    <name type="scientific">viral metagenome</name>
    <dbReference type="NCBI Taxonomy" id="1070528"/>
    <lineage>
        <taxon>unclassified sequences</taxon>
        <taxon>metagenomes</taxon>
        <taxon>organismal metagenomes</taxon>
    </lineage>
</organism>